<feature type="domain" description="ComEC/Rec2-related protein" evidence="7">
    <location>
        <begin position="226"/>
        <end position="497"/>
    </location>
</feature>
<feature type="transmembrane region" description="Helical" evidence="6">
    <location>
        <begin position="408"/>
        <end position="436"/>
    </location>
</feature>
<feature type="transmembrane region" description="Helical" evidence="6">
    <location>
        <begin position="59"/>
        <end position="79"/>
    </location>
</feature>
<evidence type="ECO:0000259" key="7">
    <source>
        <dbReference type="Pfam" id="PF03772"/>
    </source>
</evidence>
<evidence type="ECO:0000256" key="2">
    <source>
        <dbReference type="ARBA" id="ARBA00022475"/>
    </source>
</evidence>
<dbReference type="InterPro" id="IPR004477">
    <property type="entry name" value="ComEC_N"/>
</dbReference>
<dbReference type="AlphaFoldDB" id="A0A1R3SS76"/>
<proteinExistence type="predicted"/>
<organism evidence="9 10">
    <name type="scientific">Proteiniphilum saccharofermentans</name>
    <dbReference type="NCBI Taxonomy" id="1642647"/>
    <lineage>
        <taxon>Bacteria</taxon>
        <taxon>Pseudomonadati</taxon>
        <taxon>Bacteroidota</taxon>
        <taxon>Bacteroidia</taxon>
        <taxon>Bacteroidales</taxon>
        <taxon>Dysgonomonadaceae</taxon>
        <taxon>Proteiniphilum</taxon>
    </lineage>
</organism>
<evidence type="ECO:0000256" key="6">
    <source>
        <dbReference type="SAM" id="Phobius"/>
    </source>
</evidence>
<dbReference type="PANTHER" id="PTHR30619">
    <property type="entry name" value="DNA INTERNALIZATION/COMPETENCE PROTEIN COMEC/REC2"/>
    <property type="match status" value="1"/>
</dbReference>
<evidence type="ECO:0000256" key="1">
    <source>
        <dbReference type="ARBA" id="ARBA00004651"/>
    </source>
</evidence>
<keyword evidence="4 6" id="KW-1133">Transmembrane helix</keyword>
<name>A0A1R3SS76_9BACT</name>
<keyword evidence="2" id="KW-1003">Cell membrane</keyword>
<keyword evidence="10" id="KW-1185">Reference proteome</keyword>
<comment type="subcellular location">
    <subcellularLocation>
        <location evidence="1">Cell membrane</location>
        <topology evidence="1">Multi-pass membrane protein</topology>
    </subcellularLocation>
</comment>
<dbReference type="GO" id="GO:0005886">
    <property type="term" value="C:plasma membrane"/>
    <property type="evidence" value="ECO:0007669"/>
    <property type="project" value="UniProtKB-SubCell"/>
</dbReference>
<dbReference type="Pfam" id="PF13567">
    <property type="entry name" value="DUF4131"/>
    <property type="match status" value="1"/>
</dbReference>
<keyword evidence="3 6" id="KW-0812">Transmembrane</keyword>
<dbReference type="InterPro" id="IPR052159">
    <property type="entry name" value="Competence_DNA_uptake"/>
</dbReference>
<feature type="transmembrane region" description="Helical" evidence="6">
    <location>
        <begin position="250"/>
        <end position="272"/>
    </location>
</feature>
<keyword evidence="5 6" id="KW-0472">Membrane</keyword>
<feature type="transmembrane region" description="Helical" evidence="6">
    <location>
        <begin position="349"/>
        <end position="367"/>
    </location>
</feature>
<dbReference type="NCBIfam" id="TIGR00360">
    <property type="entry name" value="ComEC_N-term"/>
    <property type="match status" value="1"/>
</dbReference>
<evidence type="ECO:0000313" key="10">
    <source>
        <dbReference type="Proteomes" id="UP000187464"/>
    </source>
</evidence>
<dbReference type="Pfam" id="PF03772">
    <property type="entry name" value="Competence"/>
    <property type="match status" value="1"/>
</dbReference>
<evidence type="ECO:0000313" key="9">
    <source>
        <dbReference type="EMBL" id="SCD19196.1"/>
    </source>
</evidence>
<evidence type="ECO:0000256" key="3">
    <source>
        <dbReference type="ARBA" id="ARBA00022692"/>
    </source>
</evidence>
<accession>A0A1R3SS76</accession>
<feature type="domain" description="DUF4131" evidence="8">
    <location>
        <begin position="32"/>
        <end position="185"/>
    </location>
</feature>
<dbReference type="KEGG" id="psac:PSM36_0362"/>
<dbReference type="STRING" id="1642647.PSM36_0362"/>
<feature type="transmembrane region" description="Helical" evidence="6">
    <location>
        <begin position="483"/>
        <end position="502"/>
    </location>
</feature>
<sequence length="654" mass="74007">MNALIGKTPFFRLLLPLIFGIIAGAIFPGILSVSLPTALAGLSLMLLSFFIRPDDQFRFRWLFGAGVCLFLFSLSLYQFRQHIESAELSPPGYGQYDLGVVLDIPEVKPRSIAVNVKTASPGEKKVILYLEQTDEARGLNPGDEIVFLSKVEPFRNFGNPDDFDYAGYMKNKGFAGSGYIPAVDWQKTGRETKSIPIMAQRFRAKALDFYRSFDLESDAYAFICALTLGYKVHLSNDLQEAFRASGTAHVLALSGLHVGIIYAVISLLFSFFGKNGNGFLIRQWLVISTLWAFVFIVGMSASIVRAAIMLTLFSLGNLYHRSGFTYNSLAAAAFLILIFQPSYLFDVGFQMSFAAVFAILFFNPILNRLYRPPNKVVKYIWNLFCITTAAQLGVFPLVLYHFGTFPTWFFITNMLVVPLVGIIIYAAFPLIIFGLLRSLQWDIITVLYTFFQWVEKNLIELLLRIVYISESIPFAQISDKKISFLQLILLLLFIYSVTRMFVSRHPRPLIISLSALLFFQFTITYKNLTCPAPQLTVFNSPGRSEIAVFHNNKRHYLDITENSFVPHPEKRILLVSETNFTTHYTGEPFPLDILILSRQTSLHIEKLLGMFRPAMIVLDSSIPRYTAFRITQVCAAFNIDIHDVTEKGAFSLNF</sequence>
<gene>
    <name evidence="9" type="ORF">PSM36_0362</name>
</gene>
<evidence type="ECO:0000256" key="5">
    <source>
        <dbReference type="ARBA" id="ARBA00023136"/>
    </source>
</evidence>
<feature type="transmembrane region" description="Helical" evidence="6">
    <location>
        <begin position="284"/>
        <end position="312"/>
    </location>
</feature>
<feature type="transmembrane region" description="Helical" evidence="6">
    <location>
        <begin position="12"/>
        <end position="39"/>
    </location>
</feature>
<dbReference type="PANTHER" id="PTHR30619:SF1">
    <property type="entry name" value="RECOMBINATION PROTEIN 2"/>
    <property type="match status" value="1"/>
</dbReference>
<evidence type="ECO:0000256" key="4">
    <source>
        <dbReference type="ARBA" id="ARBA00022989"/>
    </source>
</evidence>
<dbReference type="RefSeq" id="WP_076928531.1">
    <property type="nucleotide sequence ID" value="NZ_LT605205.1"/>
</dbReference>
<protein>
    <submittedName>
        <fullName evidence="9">Putative membrane protein</fullName>
    </submittedName>
</protein>
<dbReference type="EMBL" id="LT605205">
    <property type="protein sequence ID" value="SCD19196.1"/>
    <property type="molecule type" value="Genomic_DNA"/>
</dbReference>
<dbReference type="Proteomes" id="UP000187464">
    <property type="component" value="Chromosome I"/>
</dbReference>
<dbReference type="InterPro" id="IPR025405">
    <property type="entry name" value="DUF4131"/>
</dbReference>
<evidence type="ECO:0000259" key="8">
    <source>
        <dbReference type="Pfam" id="PF13567"/>
    </source>
</evidence>
<feature type="transmembrane region" description="Helical" evidence="6">
    <location>
        <begin position="324"/>
        <end position="343"/>
    </location>
</feature>
<feature type="transmembrane region" description="Helical" evidence="6">
    <location>
        <begin position="379"/>
        <end position="402"/>
    </location>
</feature>
<reference evidence="9 10" key="1">
    <citation type="submission" date="2016-08" db="EMBL/GenBank/DDBJ databases">
        <authorList>
            <person name="Seilhamer J.J."/>
        </authorList>
    </citation>
    <scope>NUCLEOTIDE SEQUENCE [LARGE SCALE GENOMIC DNA]</scope>
    <source>
        <strain evidence="9">M3/6</strain>
    </source>
</reference>